<evidence type="ECO:0000256" key="1">
    <source>
        <dbReference type="ARBA" id="ARBA00023180"/>
    </source>
</evidence>
<dbReference type="InterPro" id="IPR046338">
    <property type="entry name" value="GAIN_dom_sf"/>
</dbReference>
<feature type="domain" description="Ig-like" evidence="4">
    <location>
        <begin position="53"/>
        <end position="145"/>
    </location>
</feature>
<feature type="transmembrane region" description="Helical" evidence="2">
    <location>
        <begin position="622"/>
        <end position="642"/>
    </location>
</feature>
<dbReference type="InterPro" id="IPR051587">
    <property type="entry name" value="Adhesion_GPCR"/>
</dbReference>
<dbReference type="EMBL" id="CAACVG010010068">
    <property type="protein sequence ID" value="VEN54914.1"/>
    <property type="molecule type" value="Genomic_DNA"/>
</dbReference>
<dbReference type="GO" id="GO:0016020">
    <property type="term" value="C:membrane"/>
    <property type="evidence" value="ECO:0007669"/>
    <property type="project" value="InterPro"/>
</dbReference>
<feature type="transmembrane region" description="Helical" evidence="2">
    <location>
        <begin position="713"/>
        <end position="731"/>
    </location>
</feature>
<dbReference type="InterPro" id="IPR036179">
    <property type="entry name" value="Ig-like_dom_sf"/>
</dbReference>
<feature type="domain" description="G-protein coupled receptors family 2 profile 1" evidence="3">
    <location>
        <begin position="161"/>
        <end position="208"/>
    </location>
</feature>
<dbReference type="AlphaFoldDB" id="A0A653D416"/>
<evidence type="ECO:0000259" key="4">
    <source>
        <dbReference type="PROSITE" id="PS50835"/>
    </source>
</evidence>
<dbReference type="Gene3D" id="2.60.220.50">
    <property type="match status" value="1"/>
</dbReference>
<evidence type="ECO:0000256" key="2">
    <source>
        <dbReference type="SAM" id="Phobius"/>
    </source>
</evidence>
<feature type="transmembrane region" description="Helical" evidence="2">
    <location>
        <begin position="519"/>
        <end position="546"/>
    </location>
</feature>
<dbReference type="InterPro" id="IPR036445">
    <property type="entry name" value="GPCR_2_extracell_dom_sf"/>
</dbReference>
<dbReference type="OrthoDB" id="6138650at2759"/>
<dbReference type="SUPFAM" id="SSF48726">
    <property type="entry name" value="Immunoglobulin"/>
    <property type="match status" value="1"/>
</dbReference>
<keyword evidence="1" id="KW-0325">Glycoprotein</keyword>
<keyword evidence="2" id="KW-0812">Transmembrane</keyword>
<dbReference type="Proteomes" id="UP000410492">
    <property type="component" value="Unassembled WGS sequence"/>
</dbReference>
<dbReference type="GO" id="GO:0007189">
    <property type="term" value="P:adenylate cyclase-activating G protein-coupled receptor signaling pathway"/>
    <property type="evidence" value="ECO:0007669"/>
    <property type="project" value="TreeGrafter"/>
</dbReference>
<dbReference type="Gene3D" id="2.60.40.10">
    <property type="entry name" value="Immunoglobulins"/>
    <property type="match status" value="1"/>
</dbReference>
<feature type="transmembrane region" description="Helical" evidence="2">
    <location>
        <begin position="558"/>
        <end position="576"/>
    </location>
</feature>
<dbReference type="PANTHER" id="PTHR45813">
    <property type="entry name" value="IG-LIKE DOMAIN-CONTAINING PROTEIN"/>
    <property type="match status" value="1"/>
</dbReference>
<keyword evidence="6" id="KW-1185">Reference proteome</keyword>
<dbReference type="InterPro" id="IPR013783">
    <property type="entry name" value="Ig-like_fold"/>
</dbReference>
<proteinExistence type="predicted"/>
<evidence type="ECO:0000313" key="6">
    <source>
        <dbReference type="Proteomes" id="UP000410492"/>
    </source>
</evidence>
<feature type="non-terminal residue" evidence="5">
    <location>
        <position position="1"/>
    </location>
</feature>
<reference evidence="5 6" key="1">
    <citation type="submission" date="2019-01" db="EMBL/GenBank/DDBJ databases">
        <authorList>
            <person name="Sayadi A."/>
        </authorList>
    </citation>
    <scope>NUCLEOTIDE SEQUENCE [LARGE SCALE GENOMIC DNA]</scope>
</reference>
<dbReference type="InterPro" id="IPR007110">
    <property type="entry name" value="Ig-like_dom"/>
</dbReference>
<dbReference type="PROSITE" id="PS50227">
    <property type="entry name" value="G_PROTEIN_RECEP_F2_3"/>
    <property type="match status" value="1"/>
</dbReference>
<feature type="transmembrane region" description="Helical" evidence="2">
    <location>
        <begin position="582"/>
        <end position="601"/>
    </location>
</feature>
<dbReference type="PANTHER" id="PTHR45813:SF8">
    <property type="entry name" value="IG-LIKE DOMAIN-CONTAINING PROTEIN"/>
    <property type="match status" value="1"/>
</dbReference>
<keyword evidence="2" id="KW-0472">Membrane</keyword>
<gene>
    <name evidence="5" type="ORF">CALMAC_LOCUS14255</name>
</gene>
<evidence type="ECO:0008006" key="7">
    <source>
        <dbReference type="Google" id="ProtNLM"/>
    </source>
</evidence>
<dbReference type="Gene3D" id="4.10.1240.10">
    <property type="entry name" value="GPCR, family 2, extracellular hormone receptor domain"/>
    <property type="match status" value="1"/>
</dbReference>
<evidence type="ECO:0000259" key="3">
    <source>
        <dbReference type="PROSITE" id="PS50227"/>
    </source>
</evidence>
<sequence>KLIKDPHVADQYTSLLAVPSADRRDSGTFQCQVFEGGRQQCTSRKVRVAKAEIAVKVEPMSITVRKGGSFTIKCITLEEDGLGEKYIYSWTKNKVLLPVKTDTERYEVLYPSGTILQVVRAEKDVHYSCLVQSQFGSSERHVWVKVVDPKVSRTCPEQIPWPETAPDTESIVECPQVYRGKATRYCEVRDGKTAKWSSPDYSGCTHKYIDGIYEKFENYKLGYMSTPPAEVLQGFLAYLKRNGTNILPGEGARILALAHNVVVYLQSIHSKETMANVSTVIFSLLDHILSVPSSITKSLGVRLVLELVSSHFYNIAIGLLTSNITEYYRMAKETIDITLVNLSAISVHENYFHIPKIPLTDSKSKIWSTVQFSGTKNKHQMLLNSRLVNAVIFRNLSRFLPPRSFLRQRDGSELEYELYSQIVSIMTLPKDLDIYPVAIDFKHELHSNMNWSDDETWTVRCGYADAATFAYTWDIYSCHTEMLSEEKTRCICPKSGVFALLLTLVPRQPASEDTDPRKFILIVGCSLCIVLTLSTTICLTVSFWLARQSCVMALKLQCSVSVFVTGILFLLAVTTGPSQNHFMLFLTSLEAFFLLGMSSHLSKVLIVFTEIIQTPRPVVSKYTVIGIISGVPVITVFGSHLVYKTMEIRLNSWWMVTGSLAFKIFVTVISIMTILFIFLYIVVMTKLNELLFVHDKLQKPIEKRVALLKRSGFIFSAIVLFSVSSIIYINYPNELWSIYQFSVYNVFLGLILLVCYVLNSETQIKYMFKSKAKKNPEDKFFSFDSSSTPINFLTKEEAEVDNKCSPDIKDTQQFTLRTVEMPKPILKKPKPIPEAHEGCFHTSTSFCSTQLDGVAESPQTPLECYSNSPQSFRKFPNPQSPDILANKVCTGLDLVASSLHVVTTEPTQRPVYPPKVIITPDDAIAKILESETVIVQDTNIQSSSGHERTQPDGRDEIIISEATAKTLNGSCKSGHLSKEVTVEIVPPPPDLQKPSTSASKDSLNGVLDSINQDLAYLLSDDTKEPVVTLRGVSKTVLQEIPEELSEEMNSDLPESITLRTSC</sequence>
<dbReference type="GO" id="GO:0004930">
    <property type="term" value="F:G protein-coupled receptor activity"/>
    <property type="evidence" value="ECO:0007669"/>
    <property type="project" value="InterPro"/>
</dbReference>
<organism evidence="5 6">
    <name type="scientific">Callosobruchus maculatus</name>
    <name type="common">Southern cowpea weevil</name>
    <name type="synonym">Pulse bruchid</name>
    <dbReference type="NCBI Taxonomy" id="64391"/>
    <lineage>
        <taxon>Eukaryota</taxon>
        <taxon>Metazoa</taxon>
        <taxon>Ecdysozoa</taxon>
        <taxon>Arthropoda</taxon>
        <taxon>Hexapoda</taxon>
        <taxon>Insecta</taxon>
        <taxon>Pterygota</taxon>
        <taxon>Neoptera</taxon>
        <taxon>Endopterygota</taxon>
        <taxon>Coleoptera</taxon>
        <taxon>Polyphaga</taxon>
        <taxon>Cucujiformia</taxon>
        <taxon>Chrysomeloidea</taxon>
        <taxon>Chrysomelidae</taxon>
        <taxon>Bruchinae</taxon>
        <taxon>Bruchini</taxon>
        <taxon>Callosobruchus</taxon>
    </lineage>
</organism>
<evidence type="ECO:0000313" key="5">
    <source>
        <dbReference type="EMBL" id="VEN54914.1"/>
    </source>
</evidence>
<keyword evidence="2" id="KW-1133">Transmembrane helix</keyword>
<feature type="transmembrane region" description="Helical" evidence="2">
    <location>
        <begin position="737"/>
        <end position="759"/>
    </location>
</feature>
<dbReference type="InterPro" id="IPR001879">
    <property type="entry name" value="GPCR_2_extracellular_dom"/>
</dbReference>
<name>A0A653D416_CALMS</name>
<dbReference type="PROSITE" id="PS50835">
    <property type="entry name" value="IG_LIKE"/>
    <property type="match status" value="1"/>
</dbReference>
<protein>
    <recommendedName>
        <fullName evidence="7">G-protein coupled receptors family 2 profile 1 domain-containing protein</fullName>
    </recommendedName>
</protein>
<accession>A0A653D416</accession>
<feature type="transmembrane region" description="Helical" evidence="2">
    <location>
        <begin position="662"/>
        <end position="683"/>
    </location>
</feature>